<organism evidence="2 3">
    <name type="scientific">Halorubrum virus CGphi46</name>
    <dbReference type="NCBI Taxonomy" id="754066"/>
    <lineage>
        <taxon>Viruses</taxon>
        <taxon>Duplodnaviria</taxon>
        <taxon>Heunggongvirae</taxon>
        <taxon>Uroviricota</taxon>
        <taxon>Caudoviricetes</taxon>
        <taxon>Kirjokansivirales</taxon>
        <taxon>Graaviviridae</taxon>
        <taxon>Seejivirus</taxon>
        <taxon>Seejivirus salhabitans</taxon>
    </lineage>
</organism>
<protein>
    <submittedName>
        <fullName evidence="2">Uncharacterized protein</fullName>
    </submittedName>
</protein>
<feature type="transmembrane region" description="Helical" evidence="1">
    <location>
        <begin position="71"/>
        <end position="90"/>
    </location>
</feature>
<name>R9TNS1_9CAUD</name>
<sequence>MFGAIILTLAGVGAVAIVVTAAMAAWLLTWDHVTPNTSLLCALGSIRWSYAVAFFIAPTTLAGLSEGEPLLGFLLGSSFIAFMVAMAWWSGPI</sequence>
<feature type="transmembrane region" description="Helical" evidence="1">
    <location>
        <begin position="48"/>
        <end position="64"/>
    </location>
</feature>
<evidence type="ECO:0000313" key="3">
    <source>
        <dbReference type="Proteomes" id="UP000202528"/>
    </source>
</evidence>
<dbReference type="GeneID" id="16045700"/>
<keyword evidence="3" id="KW-1185">Reference proteome</keyword>
<proteinExistence type="predicted"/>
<dbReference type="Proteomes" id="UP000202528">
    <property type="component" value="Segment"/>
</dbReference>
<reference evidence="2 3" key="1">
    <citation type="submission" date="2010-09" db="EMBL/GenBank/DDBJ databases">
        <title>The Genome Sequence of Halorubrum phage CGphi46.</title>
        <authorList>
            <consortium name="The Broad Institute Genome Sequencing Platform"/>
            <person name="Henn M.R."/>
            <person name="Dillon J."/>
            <person name="Levin J."/>
            <person name="Malboeuf C."/>
            <person name="Casali M."/>
            <person name="Russ C."/>
            <person name="Lennon N."/>
            <person name="Chapman S.B."/>
            <person name="Erlich R."/>
            <person name="Young S.K."/>
            <person name="Yandava C."/>
            <person name="Zeng Q."/>
            <person name="Fitzgerald M.F."/>
            <person name="Alvarado L."/>
            <person name="Anderson S."/>
            <person name="Berlin A."/>
            <person name="Chen Z."/>
            <person name="Freedman E."/>
            <person name="Gellesch M."/>
            <person name="Goldberg J."/>
            <person name="Green L."/>
            <person name="Griggs A."/>
            <person name="Gujja S."/>
            <person name="Heilman E."/>
            <person name="Heiman D."/>
            <person name="Hollinger A."/>
            <person name="Howarth C."/>
            <person name="Larson L."/>
            <person name="Mehta T."/>
            <person name="Neiman D."/>
            <person name="Pearson M."/>
            <person name="Roberts A."/>
            <person name="Ryan E."/>
            <person name="Saif S."/>
            <person name="Shea T."/>
            <person name="Shenoy N."/>
            <person name="Sisk P."/>
            <person name="Stolte C."/>
            <person name="Sykes S."/>
            <person name="White J."/>
            <person name="Haas B."/>
            <person name="Nusbaum C."/>
            <person name="Birren B."/>
        </authorList>
    </citation>
    <scope>NUCLEOTIDE SEQUENCE [LARGE SCALE GENOMIC DNA]</scope>
    <source>
        <strain evidence="2 3">CGphi46</strain>
    </source>
</reference>
<keyword evidence="1" id="KW-0812">Transmembrane</keyword>
<dbReference type="RefSeq" id="YP_008126552.1">
    <property type="nucleotide sequence ID" value="NC_021537.1"/>
</dbReference>
<keyword evidence="1" id="KW-0472">Membrane</keyword>
<keyword evidence="1" id="KW-1133">Transmembrane helix</keyword>
<evidence type="ECO:0000256" key="1">
    <source>
        <dbReference type="SAM" id="Phobius"/>
    </source>
</evidence>
<evidence type="ECO:0000313" key="2">
    <source>
        <dbReference type="EMBL" id="AGN33805.1"/>
    </source>
</evidence>
<accession>R9TNS1</accession>
<dbReference type="KEGG" id="vg:16045700"/>
<dbReference type="EMBL" id="HQ332141">
    <property type="protein sequence ID" value="AGN33805.1"/>
    <property type="molecule type" value="Genomic_DNA"/>
</dbReference>
<gene>
    <name evidence="2" type="ORF">HALG_00017</name>
</gene>